<dbReference type="Pfam" id="PF00497">
    <property type="entry name" value="SBP_bac_3"/>
    <property type="match status" value="1"/>
</dbReference>
<name>A0AA47KMT2_9GAMM</name>
<dbReference type="RefSeq" id="WP_269579888.1">
    <property type="nucleotide sequence ID" value="NZ_CP114588.1"/>
</dbReference>
<evidence type="ECO:0000256" key="1">
    <source>
        <dbReference type="ARBA" id="ARBA00010333"/>
    </source>
</evidence>
<protein>
    <submittedName>
        <fullName evidence="4">Transporter substrate-binding domain-containing protein</fullName>
    </submittedName>
</protein>
<sequence length="263" mass="30586">MIARVLTLFSRYCLSIVIVLMLHTPSAGATDKIIRLTSGEFAPLMSAKVKHRGLINHIVEEAAALSGYRVHYGFFPWKRAYVMAKSGYWDGSVAWGYTAEREKYFAYSAPIFPEHVYLYHRKHYAFDWQEEADLEGIKLGVNRGYLDEYMLQQMQKRGLYINYQATTTELQNFRALIGGRVDIVISNRLIAERVLRQHFDEQERGNIVRHSRPFRVTSLHVLISRETEQTDEYISAFNQGLERLHQSGRYDELITDFENGAYD</sequence>
<dbReference type="PANTHER" id="PTHR35936">
    <property type="entry name" value="MEMBRANE-BOUND LYTIC MUREIN TRANSGLYCOSYLASE F"/>
    <property type="match status" value="1"/>
</dbReference>
<comment type="similarity">
    <text evidence="1">Belongs to the bacterial solute-binding protein 3 family.</text>
</comment>
<proteinExistence type="inferred from homology"/>
<dbReference type="SUPFAM" id="SSF53850">
    <property type="entry name" value="Periplasmic binding protein-like II"/>
    <property type="match status" value="1"/>
</dbReference>
<dbReference type="SMART" id="SM00062">
    <property type="entry name" value="PBPb"/>
    <property type="match status" value="1"/>
</dbReference>
<dbReference type="Gene3D" id="3.40.190.10">
    <property type="entry name" value="Periplasmic binding protein-like II"/>
    <property type="match status" value="2"/>
</dbReference>
<evidence type="ECO:0000313" key="4">
    <source>
        <dbReference type="EMBL" id="WBA09791.1"/>
    </source>
</evidence>
<dbReference type="PANTHER" id="PTHR35936:SF25">
    <property type="entry name" value="ABC TRANSPORTER SUBSTRATE-BINDING PROTEIN"/>
    <property type="match status" value="1"/>
</dbReference>
<evidence type="ECO:0000313" key="5">
    <source>
        <dbReference type="Proteomes" id="UP001164748"/>
    </source>
</evidence>
<evidence type="ECO:0000259" key="3">
    <source>
        <dbReference type="SMART" id="SM00062"/>
    </source>
</evidence>
<keyword evidence="2" id="KW-0732">Signal</keyword>
<gene>
    <name evidence="4" type="ORF">N8M53_06250</name>
</gene>
<dbReference type="InterPro" id="IPR001638">
    <property type="entry name" value="Solute-binding_3/MltF_N"/>
</dbReference>
<accession>A0AA47KMT2</accession>
<reference evidence="4" key="1">
    <citation type="submission" date="2022-09" db="EMBL/GenBank/DDBJ databases">
        <authorList>
            <person name="Li Z.-J."/>
        </authorList>
    </citation>
    <scope>NUCLEOTIDE SEQUENCE</scope>
    <source>
        <strain evidence="4">TGB11</strain>
    </source>
</reference>
<dbReference type="EMBL" id="CP114588">
    <property type="protein sequence ID" value="WBA09791.1"/>
    <property type="molecule type" value="Genomic_DNA"/>
</dbReference>
<feature type="domain" description="Solute-binding protein family 3/N-terminal" evidence="3">
    <location>
        <begin position="32"/>
        <end position="261"/>
    </location>
</feature>
<organism evidence="4 5">
    <name type="scientific">Salinivibrio kushneri</name>
    <dbReference type="NCBI Taxonomy" id="1908198"/>
    <lineage>
        <taxon>Bacteria</taxon>
        <taxon>Pseudomonadati</taxon>
        <taxon>Pseudomonadota</taxon>
        <taxon>Gammaproteobacteria</taxon>
        <taxon>Vibrionales</taxon>
        <taxon>Vibrionaceae</taxon>
        <taxon>Salinivibrio</taxon>
    </lineage>
</organism>
<evidence type="ECO:0000256" key="2">
    <source>
        <dbReference type="ARBA" id="ARBA00022729"/>
    </source>
</evidence>
<dbReference type="Proteomes" id="UP001164748">
    <property type="component" value="Chromosome"/>
</dbReference>
<dbReference type="AlphaFoldDB" id="A0AA47KMT2"/>